<evidence type="ECO:0000259" key="3">
    <source>
        <dbReference type="PROSITE" id="PS50948"/>
    </source>
</evidence>
<dbReference type="SMART" id="SM00473">
    <property type="entry name" value="PAN_AP"/>
    <property type="match status" value="2"/>
</dbReference>
<sequence length="739" mass="84518">MRLLILLALCANFLRAEENWRVLRPCFERYLQTKLANLEPFHSEGRMPTEDHCLRFCAETASRCRSIVYEPLRHVCHFFLDEGSEMAVPAQHMSYFRVTTQECLDHVAVVLGPMDIEGAPVEYSPLDDADLMNGKSTVTESAVTRKSTVEKTSGATRMEKIEETIETTTDNREPVDQEPEYEEETEEITEPAPTTTTERNEEMTTLRDEVNDGNEMSKEFSKMSEMIDVVSRESDEKSMDTAEVEQELRKKMHQLRELFPERFDQLVGKKRGDDEEDEEILEEELHPAEMPTTTTTKPTTTTKIKAIVLDSEDVVDESEVGNLDEEALWQGANPQHLPTHRRSRFFNQAKVLQISKDRLEPGFGKIKKRKFKVTEGELPGEIINYEGLRRSPSRKMERAQSSETKPFVDKAQSFLDEIAADQQGFELQRESDDEENEDIERIAKPKQSFDVAESDGGDKIVAAFEKTVVKKSRACPSNEAPLWMIWEGGEQQNDDESMGEIIRFPTRRHCENSCNQLDDCLGYTYHEKSGECAANEGFDGVTVKASHSSDASTSTKFCFTDALPVFNQCPPMRGFIGFSLEVKPREEFTSLPKGYHGLRMCIELCVLSTEYSCRSASFISDEGRCLLNGENSETTPEAFQRTFIQEHLYFENECSRVTHITQNEAEHQTVVRVSKGHPESSEKKTMIKQKTESPIKPMKKLRLVKIKPKRLSPEPAIDARQSMDLIKYTGAFFRRFFRF</sequence>
<feature type="domain" description="Apple" evidence="3">
    <location>
        <begin position="569"/>
        <end position="654"/>
    </location>
</feature>
<organism evidence="4 5">
    <name type="scientific">Mesorhabditis belari</name>
    <dbReference type="NCBI Taxonomy" id="2138241"/>
    <lineage>
        <taxon>Eukaryota</taxon>
        <taxon>Metazoa</taxon>
        <taxon>Ecdysozoa</taxon>
        <taxon>Nematoda</taxon>
        <taxon>Chromadorea</taxon>
        <taxon>Rhabditida</taxon>
        <taxon>Rhabditina</taxon>
        <taxon>Rhabditomorpha</taxon>
        <taxon>Rhabditoidea</taxon>
        <taxon>Rhabditidae</taxon>
        <taxon>Mesorhabditinae</taxon>
        <taxon>Mesorhabditis</taxon>
    </lineage>
</organism>
<dbReference type="Proteomes" id="UP000887575">
    <property type="component" value="Unassembled WGS sequence"/>
</dbReference>
<dbReference type="WBParaSite" id="MBELARI_LOCUS5985">
    <property type="protein sequence ID" value="MBELARI_LOCUS5985"/>
    <property type="gene ID" value="MBELARI_LOCUS5985"/>
</dbReference>
<dbReference type="AlphaFoldDB" id="A0AAF3FGN6"/>
<protein>
    <submittedName>
        <fullName evidence="5">Apple domain-containing protein</fullName>
    </submittedName>
</protein>
<feature type="compositionally biased region" description="Basic and acidic residues" evidence="1">
    <location>
        <begin position="163"/>
        <end position="175"/>
    </location>
</feature>
<feature type="region of interest" description="Disordered" evidence="1">
    <location>
        <begin position="672"/>
        <end position="691"/>
    </location>
</feature>
<feature type="region of interest" description="Disordered" evidence="1">
    <location>
        <begin position="163"/>
        <end position="217"/>
    </location>
</feature>
<feature type="compositionally biased region" description="Basic and acidic residues" evidence="1">
    <location>
        <begin position="676"/>
        <end position="691"/>
    </location>
</feature>
<evidence type="ECO:0000313" key="4">
    <source>
        <dbReference type="Proteomes" id="UP000887575"/>
    </source>
</evidence>
<keyword evidence="4" id="KW-1185">Reference proteome</keyword>
<accession>A0AAF3FGN6</accession>
<feature type="compositionally biased region" description="Acidic residues" evidence="1">
    <location>
        <begin position="176"/>
        <end position="189"/>
    </location>
</feature>
<feature type="compositionally biased region" description="Basic and acidic residues" evidence="1">
    <location>
        <begin position="198"/>
        <end position="217"/>
    </location>
</feature>
<feature type="signal peptide" evidence="2">
    <location>
        <begin position="1"/>
        <end position="16"/>
    </location>
</feature>
<evidence type="ECO:0000313" key="5">
    <source>
        <dbReference type="WBParaSite" id="MBELARI_LOCUS5985"/>
    </source>
</evidence>
<dbReference type="Pfam" id="PF00024">
    <property type="entry name" value="PAN_1"/>
    <property type="match status" value="2"/>
</dbReference>
<dbReference type="Gene3D" id="3.50.4.10">
    <property type="entry name" value="Hepatocyte Growth Factor"/>
    <property type="match status" value="1"/>
</dbReference>
<dbReference type="InterPro" id="IPR003609">
    <property type="entry name" value="Pan_app"/>
</dbReference>
<dbReference type="PROSITE" id="PS50948">
    <property type="entry name" value="PAN"/>
    <property type="match status" value="2"/>
</dbReference>
<evidence type="ECO:0000256" key="1">
    <source>
        <dbReference type="SAM" id="MobiDB-lite"/>
    </source>
</evidence>
<reference evidence="5" key="1">
    <citation type="submission" date="2024-02" db="UniProtKB">
        <authorList>
            <consortium name="WormBaseParasite"/>
        </authorList>
    </citation>
    <scope>IDENTIFICATION</scope>
</reference>
<dbReference type="CDD" id="cd01099">
    <property type="entry name" value="PAN_AP_HGF"/>
    <property type="match status" value="1"/>
</dbReference>
<feature type="domain" description="Apple" evidence="3">
    <location>
        <begin position="26"/>
        <end position="100"/>
    </location>
</feature>
<keyword evidence="2" id="KW-0732">Signal</keyword>
<proteinExistence type="predicted"/>
<evidence type="ECO:0000256" key="2">
    <source>
        <dbReference type="SAM" id="SignalP"/>
    </source>
</evidence>
<name>A0AAF3FGN6_9BILA</name>
<feature type="chain" id="PRO_5041973113" evidence="2">
    <location>
        <begin position="17"/>
        <end position="739"/>
    </location>
</feature>
<dbReference type="SUPFAM" id="SSF57414">
    <property type="entry name" value="Hairpin loop containing domain-like"/>
    <property type="match status" value="1"/>
</dbReference>